<reference evidence="4" key="1">
    <citation type="journal article" date="2006" name="PLoS Biol.">
        <title>Macronuclear genome sequence of the ciliate Tetrahymena thermophila, a model eukaryote.</title>
        <authorList>
            <person name="Eisen J.A."/>
            <person name="Coyne R.S."/>
            <person name="Wu M."/>
            <person name="Wu D."/>
            <person name="Thiagarajan M."/>
            <person name="Wortman J.R."/>
            <person name="Badger J.H."/>
            <person name="Ren Q."/>
            <person name="Amedeo P."/>
            <person name="Jones K.M."/>
            <person name="Tallon L.J."/>
            <person name="Delcher A.L."/>
            <person name="Salzberg S.L."/>
            <person name="Silva J.C."/>
            <person name="Haas B.J."/>
            <person name="Majoros W.H."/>
            <person name="Farzad M."/>
            <person name="Carlton J.M."/>
            <person name="Smith R.K. Jr."/>
            <person name="Garg J."/>
            <person name="Pearlman R.E."/>
            <person name="Karrer K.M."/>
            <person name="Sun L."/>
            <person name="Manning G."/>
            <person name="Elde N.C."/>
            <person name="Turkewitz A.P."/>
            <person name="Asai D.J."/>
            <person name="Wilkes D.E."/>
            <person name="Wang Y."/>
            <person name="Cai H."/>
            <person name="Collins K."/>
            <person name="Stewart B.A."/>
            <person name="Lee S.R."/>
            <person name="Wilamowska K."/>
            <person name="Weinberg Z."/>
            <person name="Ruzzo W.L."/>
            <person name="Wloga D."/>
            <person name="Gaertig J."/>
            <person name="Frankel J."/>
            <person name="Tsao C.-C."/>
            <person name="Gorovsky M.A."/>
            <person name="Keeling P.J."/>
            <person name="Waller R.F."/>
            <person name="Patron N.J."/>
            <person name="Cherry J.M."/>
            <person name="Stover N.A."/>
            <person name="Krieger C.J."/>
            <person name="del Toro C."/>
            <person name="Ryder H.F."/>
            <person name="Williamson S.C."/>
            <person name="Barbeau R.A."/>
            <person name="Hamilton E.P."/>
            <person name="Orias E."/>
        </authorList>
    </citation>
    <scope>NUCLEOTIDE SEQUENCE [LARGE SCALE GENOMIC DNA]</scope>
    <source>
        <strain evidence="4">SB210</strain>
    </source>
</reference>
<sequence>MDSLIENDTDFLDFKEKNREEIKQREQVFGILIDLFQNDSNKTENANQISKILQKSELANPKYDGQQKEEILSQIIKSIPKWHLKTYKKGEFIYHFGEDAQRVYLVIKGEAMQLKPKEQNDLQKEIQENKLKLQVVNIFKSNSNVGSKTDLKIQQIMNRRSQVSQLGDLFSTNLKVKSQDDLTISEFNSINKNESLNNNFQQSPIKKLQQTCLNNSKFQILKKSQSQLMKLTGFKLLLQNQLQNPELKDLYFDNQTYTFKFQLDIYLNSGELFGKSAVKEDSCRMTTVVVKSEEFYVLEISKLDYLKVFQQKISNEDEQDDDPQSPLNKKNSIKQQKYQLFLSVFDNSSINKLKKFISFFQYQTFPQNYTVWKRGQAVDKMYIILSGRVEISDDSLQTDQSNYLNQNPLAQKKQKKKQVIYETGKGNFFGEFEVIDKLEERLFTVRTLEETQVFGIHLNDFRLCENIVPQIVEQLVLQCSVKKSWVLVQKSKIQQTLDQYEKNKILNSQKQEVKDFLLENQKSIKEIQIDSFSDHLIQSNSSSPVLNRANDIKKLKENLKLQLNERKDKKGSSSQLSPVLNNNNKQSHTALPSPNKFFFSSSQIPRQYLQIDLFRDDSTENERKQSKSPTQKQKNYRPPSVTSVTKRNGMKSTSPIPLIPMPIDTDKSTQVQSTQMRSQNSPLSPLDKDNFFFGQPINVDEASPIFHRKVLKLNKLQLKQEQQHSSVVDTFSQQVQSPTFQNQLLQNTEITNQNQNHNFSPSKILQGQVKKLQNITNNQGINNENQQQSLLLNRHLKIQKRANSQPKLFTINSQSQIDNSQIQQQQQSLSKINEFHASVSSLVDEIQPLEINLQNNEKLLQIEQVFHNDSNNLKNQDNRNQRKLLKTQSMNSKLKYAISQQKENRKYNLYKINLDKQIDQSQQISLTKNISSSPIKRKYSLKSPTNQSPIQEFQQAQPTQLEFIQLNNEEQNLQKVQFQGGDNQIGSPSIKSLANLNQIYSNLNSFSNLEKIEKLQTNQKQLLQSQQLGQSDDHYIKKNNIEYNFKDKIQKFLHSRKSSLVNPISSNTSLNRNQKEDQQNEQMHAINILNLQQYIDLKRKNSSIFNHQKQNLQNQQNIQQQQQQQQTANNFQDIYNKDNECIQKQKNMQQDGSYKDLQNKSNSYYTSLNSENQRLNAQLLNQMLKRSHQCKFKVLNDQKIQQQQYYQINQSAKSNERKFGSTANILAAQNGFYTNVNSPTEQIPSHVVSANNSFTNQGYFINKKANLSSLSPSKSTSKQQKRAFHQLTQSINVSKIFQQQQINCQQKQNSLSFANIQNKKQLLQEQLLGKSIKNKSNIQESVNQMQSQSNINTFLSNLIQKTKY</sequence>
<dbReference type="GO" id="GO:0004862">
    <property type="term" value="F:cAMP-dependent protein kinase inhibitor activity"/>
    <property type="evidence" value="ECO:0007669"/>
    <property type="project" value="TreeGrafter"/>
</dbReference>
<dbReference type="InterPro" id="IPR018490">
    <property type="entry name" value="cNMP-bd_dom_sf"/>
</dbReference>
<feature type="region of interest" description="Disordered" evidence="1">
    <location>
        <begin position="563"/>
        <end position="597"/>
    </location>
</feature>
<dbReference type="InterPro" id="IPR000595">
    <property type="entry name" value="cNMP-bd_dom"/>
</dbReference>
<dbReference type="RefSeq" id="XP_001014431.2">
    <property type="nucleotide sequence ID" value="XM_001014431.2"/>
</dbReference>
<dbReference type="InterPro" id="IPR050503">
    <property type="entry name" value="cAMP-dep_PK_reg_su-like"/>
</dbReference>
<dbReference type="KEGG" id="tet:TTHERM_00522530"/>
<evidence type="ECO:0000313" key="4">
    <source>
        <dbReference type="Proteomes" id="UP000009168"/>
    </source>
</evidence>
<dbReference type="InParanoid" id="I7ME38"/>
<feature type="region of interest" description="Disordered" evidence="1">
    <location>
        <begin position="618"/>
        <end position="663"/>
    </location>
</feature>
<dbReference type="PROSITE" id="PS50042">
    <property type="entry name" value="CNMP_BINDING_3"/>
    <property type="match status" value="1"/>
</dbReference>
<dbReference type="SUPFAM" id="SSF51206">
    <property type="entry name" value="cAMP-binding domain-like"/>
    <property type="match status" value="2"/>
</dbReference>
<name>I7ME38_TETTS</name>
<dbReference type="GO" id="GO:0034236">
    <property type="term" value="F:protein kinase A catalytic subunit binding"/>
    <property type="evidence" value="ECO:0007669"/>
    <property type="project" value="TreeGrafter"/>
</dbReference>
<dbReference type="Pfam" id="PF00027">
    <property type="entry name" value="cNMP_binding"/>
    <property type="match status" value="1"/>
</dbReference>
<feature type="compositionally biased region" description="Polar residues" evidence="1">
    <location>
        <begin position="1060"/>
        <end position="1072"/>
    </location>
</feature>
<gene>
    <name evidence="3" type="ORF">TTHERM_00522530</name>
</gene>
<dbReference type="PANTHER" id="PTHR11635:SF152">
    <property type="entry name" value="CAMP-DEPENDENT PROTEIN KINASE TYPE I REGULATORY SUBUNIT-RELATED"/>
    <property type="match status" value="1"/>
</dbReference>
<feature type="compositionally biased region" description="Polar residues" evidence="1">
    <location>
        <begin position="572"/>
        <end position="597"/>
    </location>
</feature>
<dbReference type="CDD" id="cd00038">
    <property type="entry name" value="CAP_ED"/>
    <property type="match status" value="1"/>
</dbReference>
<dbReference type="EMBL" id="GG662717">
    <property type="protein sequence ID" value="EAR94186.2"/>
    <property type="molecule type" value="Genomic_DNA"/>
</dbReference>
<dbReference type="PANTHER" id="PTHR11635">
    <property type="entry name" value="CAMP-DEPENDENT PROTEIN KINASE REGULATORY CHAIN"/>
    <property type="match status" value="1"/>
</dbReference>
<dbReference type="GO" id="GO:0005829">
    <property type="term" value="C:cytosol"/>
    <property type="evidence" value="ECO:0007669"/>
    <property type="project" value="TreeGrafter"/>
</dbReference>
<proteinExistence type="predicted"/>
<dbReference type="Gene3D" id="2.60.120.10">
    <property type="entry name" value="Jelly Rolls"/>
    <property type="match status" value="2"/>
</dbReference>
<protein>
    <submittedName>
        <fullName evidence="3">Cyclic nucleotide-binding domain protein</fullName>
    </submittedName>
</protein>
<dbReference type="GO" id="GO:0030552">
    <property type="term" value="F:cAMP binding"/>
    <property type="evidence" value="ECO:0007669"/>
    <property type="project" value="TreeGrafter"/>
</dbReference>
<accession>I7ME38</accession>
<organism evidence="3 4">
    <name type="scientific">Tetrahymena thermophila (strain SB210)</name>
    <dbReference type="NCBI Taxonomy" id="312017"/>
    <lineage>
        <taxon>Eukaryota</taxon>
        <taxon>Sar</taxon>
        <taxon>Alveolata</taxon>
        <taxon>Ciliophora</taxon>
        <taxon>Intramacronucleata</taxon>
        <taxon>Oligohymenophorea</taxon>
        <taxon>Hymenostomatida</taxon>
        <taxon>Tetrahymenina</taxon>
        <taxon>Tetrahymenidae</taxon>
        <taxon>Tetrahymena</taxon>
    </lineage>
</organism>
<feature type="domain" description="Cyclic nucleotide-binding" evidence="2">
    <location>
        <begin position="344"/>
        <end position="462"/>
    </location>
</feature>
<keyword evidence="4" id="KW-1185">Reference proteome</keyword>
<feature type="region of interest" description="Disordered" evidence="1">
    <location>
        <begin position="1060"/>
        <end position="1080"/>
    </location>
</feature>
<evidence type="ECO:0000313" key="3">
    <source>
        <dbReference type="EMBL" id="EAR94186.2"/>
    </source>
</evidence>
<dbReference type="GeneID" id="7838049"/>
<dbReference type="Proteomes" id="UP000009168">
    <property type="component" value="Unassembled WGS sequence"/>
</dbReference>
<dbReference type="SMART" id="SM00100">
    <property type="entry name" value="cNMP"/>
    <property type="match status" value="1"/>
</dbReference>
<dbReference type="GO" id="GO:0005952">
    <property type="term" value="C:cAMP-dependent protein kinase complex"/>
    <property type="evidence" value="ECO:0007669"/>
    <property type="project" value="InterPro"/>
</dbReference>
<evidence type="ECO:0000256" key="1">
    <source>
        <dbReference type="SAM" id="MobiDB-lite"/>
    </source>
</evidence>
<feature type="compositionally biased region" description="Polar residues" evidence="1">
    <location>
        <begin position="640"/>
        <end position="655"/>
    </location>
</feature>
<evidence type="ECO:0000259" key="2">
    <source>
        <dbReference type="PROSITE" id="PS50042"/>
    </source>
</evidence>
<dbReference type="InterPro" id="IPR014710">
    <property type="entry name" value="RmlC-like_jellyroll"/>
</dbReference>